<dbReference type="AlphaFoldDB" id="A0A2U1ADA4"/>
<dbReference type="Pfam" id="PF09361">
    <property type="entry name" value="Phasin_2"/>
    <property type="match status" value="1"/>
</dbReference>
<evidence type="ECO:0000313" key="2">
    <source>
        <dbReference type="EMBL" id="MBB2926014.1"/>
    </source>
</evidence>
<dbReference type="OrthoDB" id="5298576at2"/>
<reference evidence="3 4" key="1">
    <citation type="submission" date="2018-06" db="EMBL/GenBank/DDBJ databases">
        <title>Genomic Encyclopedia of Type Strains, Phase IV (KMG-V): Genome sequencing to study the core and pangenomes of soil and plant-associated prokaryotes.</title>
        <authorList>
            <person name="Whitman W."/>
        </authorList>
    </citation>
    <scope>NUCLEOTIDE SEQUENCE [LARGE SCALE GENOMIC DNA]</scope>
    <source>
        <strain evidence="3 4">SRCL-318</strain>
        <strain evidence="2 5">SRMrh-85</strain>
    </source>
</reference>
<evidence type="ECO:0000259" key="1">
    <source>
        <dbReference type="Pfam" id="PF09361"/>
    </source>
</evidence>
<dbReference type="InterPro" id="IPR010127">
    <property type="entry name" value="Phasin_subfam-1"/>
</dbReference>
<comment type="caution">
    <text evidence="3">The sequence shown here is derived from an EMBL/GenBank/DDBJ whole genome shotgun (WGS) entry which is preliminary data.</text>
</comment>
<organism evidence="3 4">
    <name type="scientific">Paraburkholderia silvatlantica</name>
    <dbReference type="NCBI Taxonomy" id="321895"/>
    <lineage>
        <taxon>Bacteria</taxon>
        <taxon>Pseudomonadati</taxon>
        <taxon>Pseudomonadota</taxon>
        <taxon>Betaproteobacteria</taxon>
        <taxon>Burkholderiales</taxon>
        <taxon>Burkholderiaceae</taxon>
        <taxon>Paraburkholderia</taxon>
    </lineage>
</organism>
<proteinExistence type="predicted"/>
<dbReference type="NCBIfam" id="TIGR01841">
    <property type="entry name" value="phasin"/>
    <property type="match status" value="1"/>
</dbReference>
<sequence>MNLPTPEQFAANQKAGLEALFGLTSKAFEGAIKLAELNIETARSAFAEGQEQAHRVLSAKDPQGFFAVQAGFAQPAAEKALAYGRSVYGIVSATQAEFATAAQSQYETQQRALESFVDSAAKNAPAGSEAAVAAIKSALNTASNAYASVNKAAKQAVEFAESNFDAAGKAATKAVAQASARAAKQAA</sequence>
<dbReference type="RefSeq" id="WP_110384823.1">
    <property type="nucleotide sequence ID" value="NZ_JACHVZ010000001.1"/>
</dbReference>
<accession>A0A2U1ADA4</accession>
<keyword evidence="5" id="KW-1185">Reference proteome</keyword>
<protein>
    <submittedName>
        <fullName evidence="3">Phasin family protein</fullName>
    </submittedName>
</protein>
<dbReference type="EMBL" id="JACHVZ010000001">
    <property type="protein sequence ID" value="MBB2926014.1"/>
    <property type="molecule type" value="Genomic_DNA"/>
</dbReference>
<dbReference type="Proteomes" id="UP000533533">
    <property type="component" value="Unassembled WGS sequence"/>
</dbReference>
<dbReference type="EMBL" id="QJSQ01000001">
    <property type="protein sequence ID" value="PYE27705.1"/>
    <property type="molecule type" value="Genomic_DNA"/>
</dbReference>
<name>A0A2U1ADA4_9BURK</name>
<evidence type="ECO:0000313" key="4">
    <source>
        <dbReference type="Proteomes" id="UP000247772"/>
    </source>
</evidence>
<dbReference type="Proteomes" id="UP000247772">
    <property type="component" value="Unassembled WGS sequence"/>
</dbReference>
<evidence type="ECO:0000313" key="3">
    <source>
        <dbReference type="EMBL" id="PYE27705.1"/>
    </source>
</evidence>
<feature type="domain" description="Phasin" evidence="1">
    <location>
        <begin position="7"/>
        <end position="106"/>
    </location>
</feature>
<gene>
    <name evidence="3" type="ORF">C7410_10136</name>
    <name evidence="2" type="ORF">FHX59_000420</name>
</gene>
<dbReference type="InterPro" id="IPR018968">
    <property type="entry name" value="Phasin"/>
</dbReference>
<evidence type="ECO:0000313" key="5">
    <source>
        <dbReference type="Proteomes" id="UP000533533"/>
    </source>
</evidence>